<dbReference type="KEGG" id="cga:Celgi_1296"/>
<keyword evidence="2" id="KW-1185">Reference proteome</keyword>
<dbReference type="Proteomes" id="UP000000485">
    <property type="component" value="Chromosome"/>
</dbReference>
<evidence type="ECO:0000313" key="2">
    <source>
        <dbReference type="Proteomes" id="UP000000485"/>
    </source>
</evidence>
<dbReference type="AlphaFoldDB" id="F8A2F8"/>
<gene>
    <name evidence="1" type="ordered locus">Celgi_1296</name>
</gene>
<dbReference type="HOGENOM" id="CLU_1537328_0_0_11"/>
<dbReference type="RefSeq" id="WP_013883334.1">
    <property type="nucleotide sequence ID" value="NC_015671.1"/>
</dbReference>
<dbReference type="STRING" id="593907.Celgi_1296"/>
<dbReference type="InterPro" id="IPR058009">
    <property type="entry name" value="TTP_Phage_16"/>
</dbReference>
<accession>F8A2F8</accession>
<evidence type="ECO:0000313" key="1">
    <source>
        <dbReference type="EMBL" id="AEI11815.1"/>
    </source>
</evidence>
<proteinExistence type="predicted"/>
<dbReference type="OrthoDB" id="4940083at2"/>
<sequence length="174" mass="18304">MATGTPDLPVTPVDGNVRIDILSTIANIDAPADTELNAAAGLNASCYLTADSALIGIEQASIAVQLLCQTVDRNEPGRKTVTLGMTAVDNTNSAAATDSNKFAEMLVEGTVLYFSMRYGKAWDAAHAADDEVYIVKFKVGQKIPMAPEANSYTRSVFNTFVQDFAGPVAVVAGP</sequence>
<name>F8A2F8_CELGA</name>
<dbReference type="Pfam" id="PF25595">
    <property type="entry name" value="Phage_TTP_16"/>
    <property type="match status" value="1"/>
</dbReference>
<reference evidence="2" key="1">
    <citation type="submission" date="2011-04" db="EMBL/GenBank/DDBJ databases">
        <title>Complete sequence of Cellvibrio gilvus ATCC 13127.</title>
        <authorList>
            <person name="Lucas S."/>
            <person name="Han J."/>
            <person name="Lapidus A."/>
            <person name="Cheng J.-F."/>
            <person name="Goodwin L."/>
            <person name="Pitluck S."/>
            <person name="Peters L."/>
            <person name="Munk A."/>
            <person name="Detter J.C."/>
            <person name="Han C."/>
            <person name="Tapia R."/>
            <person name="Land M."/>
            <person name="Hauser L."/>
            <person name="Kyrpides N."/>
            <person name="Ivanova N."/>
            <person name="Ovchinnikova G."/>
            <person name="Pagani I."/>
            <person name="Mead D."/>
            <person name="Brumm P."/>
            <person name="Woyke T."/>
        </authorList>
    </citation>
    <scope>NUCLEOTIDE SEQUENCE [LARGE SCALE GENOMIC DNA]</scope>
    <source>
        <strain evidence="2">ATCC 13127 / NRRL B-14078</strain>
    </source>
</reference>
<protein>
    <submittedName>
        <fullName evidence="1">Uncharacterized protein</fullName>
    </submittedName>
</protein>
<organism evidence="1 2">
    <name type="scientific">Cellulomonas gilvus (strain ATCC 13127 / NRRL B-14078)</name>
    <name type="common">Cellvibrio gilvus</name>
    <dbReference type="NCBI Taxonomy" id="593907"/>
    <lineage>
        <taxon>Bacteria</taxon>
        <taxon>Bacillati</taxon>
        <taxon>Actinomycetota</taxon>
        <taxon>Actinomycetes</taxon>
        <taxon>Micrococcales</taxon>
        <taxon>Cellulomonadaceae</taxon>
        <taxon>Cellulomonas</taxon>
    </lineage>
</organism>
<dbReference type="EMBL" id="CP002665">
    <property type="protein sequence ID" value="AEI11815.1"/>
    <property type="molecule type" value="Genomic_DNA"/>
</dbReference>